<name>A0AAE1KQ52_PETCI</name>
<evidence type="ECO:0000313" key="3">
    <source>
        <dbReference type="Proteomes" id="UP001286313"/>
    </source>
</evidence>
<proteinExistence type="predicted"/>
<evidence type="ECO:0000256" key="1">
    <source>
        <dbReference type="SAM" id="MobiDB-lite"/>
    </source>
</evidence>
<sequence>MMNIGQLTDASGWSYMSQVPPKRPKPGDSCASPGSVAVRYDQPANLRFNDTIPGYACTQHSWVLNQHSQGLTDGIPFKCWLKHDTHLTQNERKRSTDSNYVFWYASCKSP</sequence>
<comment type="caution">
    <text evidence="2">The sequence shown here is derived from an EMBL/GenBank/DDBJ whole genome shotgun (WGS) entry which is preliminary data.</text>
</comment>
<organism evidence="2 3">
    <name type="scientific">Petrolisthes cinctipes</name>
    <name type="common">Flat porcelain crab</name>
    <dbReference type="NCBI Taxonomy" id="88211"/>
    <lineage>
        <taxon>Eukaryota</taxon>
        <taxon>Metazoa</taxon>
        <taxon>Ecdysozoa</taxon>
        <taxon>Arthropoda</taxon>
        <taxon>Crustacea</taxon>
        <taxon>Multicrustacea</taxon>
        <taxon>Malacostraca</taxon>
        <taxon>Eumalacostraca</taxon>
        <taxon>Eucarida</taxon>
        <taxon>Decapoda</taxon>
        <taxon>Pleocyemata</taxon>
        <taxon>Anomura</taxon>
        <taxon>Galatheoidea</taxon>
        <taxon>Porcellanidae</taxon>
        <taxon>Petrolisthes</taxon>
    </lineage>
</organism>
<protein>
    <submittedName>
        <fullName evidence="2">Uncharacterized protein</fullName>
    </submittedName>
</protein>
<dbReference type="EMBL" id="JAWQEG010001445">
    <property type="protein sequence ID" value="KAK3879427.1"/>
    <property type="molecule type" value="Genomic_DNA"/>
</dbReference>
<reference evidence="2" key="1">
    <citation type="submission" date="2023-10" db="EMBL/GenBank/DDBJ databases">
        <title>Genome assemblies of two species of porcelain crab, Petrolisthes cinctipes and Petrolisthes manimaculis (Anomura: Porcellanidae).</title>
        <authorList>
            <person name="Angst P."/>
        </authorList>
    </citation>
    <scope>NUCLEOTIDE SEQUENCE</scope>
    <source>
        <strain evidence="2">PB745_01</strain>
        <tissue evidence="2">Gill</tissue>
    </source>
</reference>
<evidence type="ECO:0000313" key="2">
    <source>
        <dbReference type="EMBL" id="KAK3879427.1"/>
    </source>
</evidence>
<keyword evidence="3" id="KW-1185">Reference proteome</keyword>
<accession>A0AAE1KQ52</accession>
<dbReference type="AlphaFoldDB" id="A0AAE1KQ52"/>
<gene>
    <name evidence="2" type="ORF">Pcinc_016002</name>
</gene>
<feature type="region of interest" description="Disordered" evidence="1">
    <location>
        <begin position="1"/>
        <end position="34"/>
    </location>
</feature>
<dbReference type="Proteomes" id="UP001286313">
    <property type="component" value="Unassembled WGS sequence"/>
</dbReference>
<feature type="compositionally biased region" description="Polar residues" evidence="1">
    <location>
        <begin position="1"/>
        <end position="17"/>
    </location>
</feature>